<gene>
    <name evidence="3" type="ORF">PAUR_b1258</name>
</gene>
<sequence>MTFDELLSNPTLLKTPCELVFPQSWCQGRTAFGGLSAAMMLQNMKHQLPDNRRVLSMSVNFVGPLFSEHPFIIETHILRSGKNATQMLSTIKQDEKVCLVAQGCFAKERESKAIVPITQNHQLSPANSERILPYQKNVMPEFFQHVALNLQDGDMPFSGSNNSTLGGWMKFKQAPTDTLQDVHLLALADAWPPTLLQMADTPSPASSMSWYIEFVEDITLSNNAWLGFEAHTHHSANGYGLEDAKIYADDGRLLALSRQTVAIFDM</sequence>
<evidence type="ECO:0000259" key="1">
    <source>
        <dbReference type="Pfam" id="PF13622"/>
    </source>
</evidence>
<dbReference type="InterPro" id="IPR029069">
    <property type="entry name" value="HotDog_dom_sf"/>
</dbReference>
<dbReference type="PANTHER" id="PTHR38110">
    <property type="entry name" value="CHROMOSOME 23, WHOLE GENOME SHOTGUN SEQUENCE"/>
    <property type="match status" value="1"/>
</dbReference>
<dbReference type="RefSeq" id="WP_192510088.1">
    <property type="nucleotide sequence ID" value="NZ_AQGV01000015.1"/>
</dbReference>
<dbReference type="InterPro" id="IPR052389">
    <property type="entry name" value="Sec_Metab_Biosynth-Assoc"/>
</dbReference>
<protein>
    <recommendedName>
        <fullName evidence="5">Thioesterase family protein</fullName>
    </recommendedName>
</protein>
<dbReference type="SUPFAM" id="SSF54637">
    <property type="entry name" value="Thioesterase/thiol ester dehydrase-isomerase"/>
    <property type="match status" value="2"/>
</dbReference>
<dbReference type="Gene3D" id="2.40.160.210">
    <property type="entry name" value="Acyl-CoA thioesterase, double hotdog domain"/>
    <property type="match status" value="1"/>
</dbReference>
<dbReference type="Pfam" id="PF13622">
    <property type="entry name" value="4HBT_3"/>
    <property type="match status" value="1"/>
</dbReference>
<reference evidence="3 4" key="1">
    <citation type="submission" date="2015-03" db="EMBL/GenBank/DDBJ databases">
        <title>Genome sequence of Pseudoalteromonas aurantia.</title>
        <authorList>
            <person name="Xie B.-B."/>
            <person name="Rong J.-C."/>
            <person name="Qin Q.-L."/>
            <person name="Zhang Y.-Z."/>
        </authorList>
    </citation>
    <scope>NUCLEOTIDE SEQUENCE [LARGE SCALE GENOMIC DNA]</scope>
    <source>
        <strain evidence="3 4">208</strain>
    </source>
</reference>
<organism evidence="3 4">
    <name type="scientific">Pseudoalteromonas aurantia 208</name>
    <dbReference type="NCBI Taxonomy" id="1314867"/>
    <lineage>
        <taxon>Bacteria</taxon>
        <taxon>Pseudomonadati</taxon>
        <taxon>Pseudomonadota</taxon>
        <taxon>Gammaproteobacteria</taxon>
        <taxon>Alteromonadales</taxon>
        <taxon>Pseudoalteromonadaceae</taxon>
        <taxon>Pseudoalteromonas</taxon>
    </lineage>
</organism>
<dbReference type="Pfam" id="PF20789">
    <property type="entry name" value="4HBT_3C"/>
    <property type="match status" value="1"/>
</dbReference>
<evidence type="ECO:0000313" key="4">
    <source>
        <dbReference type="Proteomes" id="UP000615755"/>
    </source>
</evidence>
<evidence type="ECO:0000313" key="3">
    <source>
        <dbReference type="EMBL" id="MBE0371082.1"/>
    </source>
</evidence>
<feature type="domain" description="Acyl-CoA thioesterase-like C-terminal" evidence="2">
    <location>
        <begin position="136"/>
        <end position="262"/>
    </location>
</feature>
<dbReference type="InterPro" id="IPR049449">
    <property type="entry name" value="TesB_ACOT8-like_N"/>
</dbReference>
<dbReference type="PANTHER" id="PTHR38110:SF1">
    <property type="entry name" value="THIOESTERASE DOMAIN-CONTAINING PROTEIN"/>
    <property type="match status" value="1"/>
</dbReference>
<evidence type="ECO:0008006" key="5">
    <source>
        <dbReference type="Google" id="ProtNLM"/>
    </source>
</evidence>
<accession>A0ABR9EJB1</accession>
<proteinExistence type="predicted"/>
<dbReference type="Proteomes" id="UP000615755">
    <property type="component" value="Unassembled WGS sequence"/>
</dbReference>
<feature type="domain" description="Acyl-CoA thioesterase-like N-terminal HotDog" evidence="1">
    <location>
        <begin position="22"/>
        <end position="105"/>
    </location>
</feature>
<name>A0ABR9EJB1_9GAMM</name>
<keyword evidence="4" id="KW-1185">Reference proteome</keyword>
<evidence type="ECO:0000259" key="2">
    <source>
        <dbReference type="Pfam" id="PF20789"/>
    </source>
</evidence>
<dbReference type="EMBL" id="AQGV01000015">
    <property type="protein sequence ID" value="MBE0371082.1"/>
    <property type="molecule type" value="Genomic_DNA"/>
</dbReference>
<dbReference type="InterPro" id="IPR042171">
    <property type="entry name" value="Acyl-CoA_hotdog"/>
</dbReference>
<dbReference type="InterPro" id="IPR049450">
    <property type="entry name" value="ACOT8-like_C"/>
</dbReference>
<comment type="caution">
    <text evidence="3">The sequence shown here is derived from an EMBL/GenBank/DDBJ whole genome shotgun (WGS) entry which is preliminary data.</text>
</comment>